<dbReference type="InterPro" id="IPR014757">
    <property type="entry name" value="Tscrpt_reg_IclR_C"/>
</dbReference>
<dbReference type="AlphaFoldDB" id="A0A109CV71"/>
<dbReference type="SMART" id="SM00346">
    <property type="entry name" value="HTH_ICLR"/>
    <property type="match status" value="1"/>
</dbReference>
<dbReference type="Gene3D" id="1.10.10.10">
    <property type="entry name" value="Winged helix-like DNA-binding domain superfamily/Winged helix DNA-binding domain"/>
    <property type="match status" value="1"/>
</dbReference>
<comment type="caution">
    <text evidence="4">The sequence shown here is derived from an EMBL/GenBank/DDBJ whole genome shotgun (WGS) entry which is preliminary data.</text>
</comment>
<dbReference type="InterPro" id="IPR036390">
    <property type="entry name" value="WH_DNA-bd_sf"/>
</dbReference>
<dbReference type="GO" id="GO:0003700">
    <property type="term" value="F:DNA-binding transcription factor activity"/>
    <property type="evidence" value="ECO:0007669"/>
    <property type="project" value="TreeGrafter"/>
</dbReference>
<evidence type="ECO:0000313" key="4">
    <source>
        <dbReference type="EMBL" id="KAA3530143.1"/>
    </source>
</evidence>
<dbReference type="InterPro" id="IPR029016">
    <property type="entry name" value="GAF-like_dom_sf"/>
</dbReference>
<dbReference type="GeneID" id="60680736"/>
<dbReference type="PANTHER" id="PTHR30136:SF24">
    <property type="entry name" value="HTH-TYPE TRANSCRIPTIONAL REPRESSOR ALLR"/>
    <property type="match status" value="1"/>
</dbReference>
<dbReference type="RefSeq" id="WP_060717417.1">
    <property type="nucleotide sequence ID" value="NZ_AP023269.1"/>
</dbReference>
<evidence type="ECO:0000313" key="5">
    <source>
        <dbReference type="Proteomes" id="UP000436911"/>
    </source>
</evidence>
<keyword evidence="1" id="KW-0805">Transcription regulation</keyword>
<proteinExistence type="predicted"/>
<dbReference type="EMBL" id="QUSG01000002">
    <property type="protein sequence ID" value="KAA3530143.1"/>
    <property type="molecule type" value="Genomic_DNA"/>
</dbReference>
<organism evidence="4 5">
    <name type="scientific">Agrobacterium vitis</name>
    <name type="common">Rhizobium vitis</name>
    <dbReference type="NCBI Taxonomy" id="373"/>
    <lineage>
        <taxon>Bacteria</taxon>
        <taxon>Pseudomonadati</taxon>
        <taxon>Pseudomonadota</taxon>
        <taxon>Alphaproteobacteria</taxon>
        <taxon>Hyphomicrobiales</taxon>
        <taxon>Rhizobiaceae</taxon>
        <taxon>Rhizobium/Agrobacterium group</taxon>
        <taxon>Agrobacterium</taxon>
    </lineage>
</organism>
<dbReference type="Proteomes" id="UP000436911">
    <property type="component" value="Unassembled WGS sequence"/>
</dbReference>
<dbReference type="PROSITE" id="PS51078">
    <property type="entry name" value="ICLR_ED"/>
    <property type="match status" value="1"/>
</dbReference>
<dbReference type="Pfam" id="PF01614">
    <property type="entry name" value="IclR_C"/>
    <property type="match status" value="1"/>
</dbReference>
<dbReference type="OrthoDB" id="31778at2"/>
<dbReference type="SUPFAM" id="SSF55781">
    <property type="entry name" value="GAF domain-like"/>
    <property type="match status" value="1"/>
</dbReference>
<dbReference type="InterPro" id="IPR050707">
    <property type="entry name" value="HTH_MetabolicPath_Reg"/>
</dbReference>
<dbReference type="Pfam" id="PF09339">
    <property type="entry name" value="HTH_IclR"/>
    <property type="match status" value="1"/>
</dbReference>
<keyword evidence="3" id="KW-0804">Transcription</keyword>
<dbReference type="InterPro" id="IPR005471">
    <property type="entry name" value="Tscrpt_reg_IclR_N"/>
</dbReference>
<name>A0A109CV71_AGRVI</name>
<protein>
    <submittedName>
        <fullName evidence="4">HTH domain-containing protein</fullName>
    </submittedName>
</protein>
<evidence type="ECO:0000256" key="3">
    <source>
        <dbReference type="ARBA" id="ARBA00023163"/>
    </source>
</evidence>
<dbReference type="PANTHER" id="PTHR30136">
    <property type="entry name" value="HELIX-TURN-HELIX TRANSCRIPTIONAL REGULATOR, ICLR FAMILY"/>
    <property type="match status" value="1"/>
</dbReference>
<reference evidence="4 5" key="1">
    <citation type="submission" date="2018-08" db="EMBL/GenBank/DDBJ databases">
        <title>Genome sequencing of Agrobacterium vitis strain ICMP 10754.</title>
        <authorList>
            <person name="Visnovsky S.B."/>
            <person name="Pitman A.R."/>
        </authorList>
    </citation>
    <scope>NUCLEOTIDE SEQUENCE [LARGE SCALE GENOMIC DNA]</scope>
    <source>
        <strain evidence="4 5">ICMP 10754</strain>
    </source>
</reference>
<gene>
    <name evidence="4" type="ORF">DXT89_05220</name>
</gene>
<accession>A0A109CV71</accession>
<sequence length="246" mass="27147">MAGLGRFVDILRLFDEKTSEWTIQDIAERLDVPGSTVYRTVRELVGQGFLDPSREGHYRLGAVFIEFDRRLRLSDPLIREGVPLLRDVVSAVQFPCVAVIARLYRDQVICVADDRSPATDIATSYERGRPMPLLRGATSKTILAQLPRAKLSKIIKGAEGVDRAFDDIASELAAIRKRGFTVTRGEVDPGLVGISVPVTCAQGAINASFSLIVRASDFDDSTERRLAMLLLPASSILADKLNSRWF</sequence>
<dbReference type="GO" id="GO:0003677">
    <property type="term" value="F:DNA binding"/>
    <property type="evidence" value="ECO:0007669"/>
    <property type="project" value="UniProtKB-KW"/>
</dbReference>
<dbReference type="SUPFAM" id="SSF46785">
    <property type="entry name" value="Winged helix' DNA-binding domain"/>
    <property type="match status" value="1"/>
</dbReference>
<evidence type="ECO:0000256" key="2">
    <source>
        <dbReference type="ARBA" id="ARBA00023125"/>
    </source>
</evidence>
<dbReference type="PROSITE" id="PS51077">
    <property type="entry name" value="HTH_ICLR"/>
    <property type="match status" value="1"/>
</dbReference>
<dbReference type="GO" id="GO:0045892">
    <property type="term" value="P:negative regulation of DNA-templated transcription"/>
    <property type="evidence" value="ECO:0007669"/>
    <property type="project" value="TreeGrafter"/>
</dbReference>
<dbReference type="Gene3D" id="3.30.450.40">
    <property type="match status" value="1"/>
</dbReference>
<dbReference type="InterPro" id="IPR036388">
    <property type="entry name" value="WH-like_DNA-bd_sf"/>
</dbReference>
<keyword evidence="2" id="KW-0238">DNA-binding</keyword>
<evidence type="ECO:0000256" key="1">
    <source>
        <dbReference type="ARBA" id="ARBA00023015"/>
    </source>
</evidence>